<protein>
    <recommendedName>
        <fullName evidence="3">C3H1-type domain-containing protein</fullName>
    </recommendedName>
</protein>
<dbReference type="AlphaFoldDB" id="A0A4Y7QGM7"/>
<keyword evidence="2" id="KW-1185">Reference proteome</keyword>
<organism evidence="1 2">
    <name type="scientific">Rickenella mellea</name>
    <dbReference type="NCBI Taxonomy" id="50990"/>
    <lineage>
        <taxon>Eukaryota</taxon>
        <taxon>Fungi</taxon>
        <taxon>Dikarya</taxon>
        <taxon>Basidiomycota</taxon>
        <taxon>Agaricomycotina</taxon>
        <taxon>Agaricomycetes</taxon>
        <taxon>Hymenochaetales</taxon>
        <taxon>Rickenellaceae</taxon>
        <taxon>Rickenella</taxon>
    </lineage>
</organism>
<gene>
    <name evidence="1" type="ORF">BD410DRAFT_685926</name>
</gene>
<evidence type="ECO:0000313" key="2">
    <source>
        <dbReference type="Proteomes" id="UP000294933"/>
    </source>
</evidence>
<feature type="non-terminal residue" evidence="1">
    <location>
        <position position="253"/>
    </location>
</feature>
<evidence type="ECO:0000313" key="1">
    <source>
        <dbReference type="EMBL" id="TDL26833.1"/>
    </source>
</evidence>
<proteinExistence type="predicted"/>
<reference evidence="1 2" key="1">
    <citation type="submission" date="2018-06" db="EMBL/GenBank/DDBJ databases">
        <title>A transcriptomic atlas of mushroom development highlights an independent origin of complex multicellularity.</title>
        <authorList>
            <consortium name="DOE Joint Genome Institute"/>
            <person name="Krizsan K."/>
            <person name="Almasi E."/>
            <person name="Merenyi Z."/>
            <person name="Sahu N."/>
            <person name="Viragh M."/>
            <person name="Koszo T."/>
            <person name="Mondo S."/>
            <person name="Kiss B."/>
            <person name="Balint B."/>
            <person name="Kues U."/>
            <person name="Barry K."/>
            <person name="Hegedus J.C."/>
            <person name="Henrissat B."/>
            <person name="Johnson J."/>
            <person name="Lipzen A."/>
            <person name="Ohm R."/>
            <person name="Nagy I."/>
            <person name="Pangilinan J."/>
            <person name="Yan J."/>
            <person name="Xiong Y."/>
            <person name="Grigoriev I.V."/>
            <person name="Hibbett D.S."/>
            <person name="Nagy L.G."/>
        </authorList>
    </citation>
    <scope>NUCLEOTIDE SEQUENCE [LARGE SCALE GENOMIC DNA]</scope>
    <source>
        <strain evidence="1 2">SZMC22713</strain>
    </source>
</reference>
<sequence length="253" mass="28828">HVAEENFPWVVEGAEDLFIDPVLRKTRERLRIYAANPKQALRSLQGYGRPEFPESEWLNLFKGKAVDLDAVYSGLNTDHIDTRQTSEFGLVEISLRGSTPYTTRKVRDYGSWGLAYDSLMCATRLVFPERKNELQKYRDWIMRQFGATHPNFHYTVIGLDRAIRTRVSRSNDCLLTDTGRFLDLFTTCCSPTGLNYTGGTEARGTTSAKTTKSGEICRRYNDDKCPSDARTCKYRHICIACKTSGHSQNKCPK</sequence>
<dbReference type="STRING" id="50990.A0A4Y7QGM7"/>
<accession>A0A4Y7QGM7</accession>
<feature type="non-terminal residue" evidence="1">
    <location>
        <position position="1"/>
    </location>
</feature>
<evidence type="ECO:0008006" key="3">
    <source>
        <dbReference type="Google" id="ProtNLM"/>
    </source>
</evidence>
<dbReference type="VEuPathDB" id="FungiDB:BD410DRAFT_685926"/>
<dbReference type="EMBL" id="ML170160">
    <property type="protein sequence ID" value="TDL26833.1"/>
    <property type="molecule type" value="Genomic_DNA"/>
</dbReference>
<dbReference type="Proteomes" id="UP000294933">
    <property type="component" value="Unassembled WGS sequence"/>
</dbReference>
<dbReference type="OrthoDB" id="2355984at2759"/>
<name>A0A4Y7QGM7_9AGAM</name>